<keyword evidence="8" id="KW-0966">Cell projection</keyword>
<protein>
    <submittedName>
        <fullName evidence="10">Radial spoke head 10 homolog B isoform X1</fullName>
    </submittedName>
</protein>
<dbReference type="Gene3D" id="2.20.110.10">
    <property type="entry name" value="Histone H3 K4-specific methyltransferase SET7/9 N-terminal domain"/>
    <property type="match status" value="3"/>
</dbReference>
<keyword evidence="3" id="KW-0963">Cytoplasm</keyword>
<dbReference type="PANTHER" id="PTHR46613:SF1">
    <property type="entry name" value="RADIAL SPOKE HEAD 10 HOMOLOG B-RELATED"/>
    <property type="match status" value="1"/>
</dbReference>
<dbReference type="SUPFAM" id="SSF82185">
    <property type="entry name" value="Histone H3 K4-specific methyltransferase SET7/9 N-terminal domain"/>
    <property type="match status" value="3"/>
</dbReference>
<evidence type="ECO:0000256" key="1">
    <source>
        <dbReference type="ARBA" id="ARBA00004230"/>
    </source>
</evidence>
<organism evidence="9 10">
    <name type="scientific">Bicyclus anynana</name>
    <name type="common">Squinting bush brown butterfly</name>
    <dbReference type="NCBI Taxonomy" id="110368"/>
    <lineage>
        <taxon>Eukaryota</taxon>
        <taxon>Metazoa</taxon>
        <taxon>Ecdysozoa</taxon>
        <taxon>Arthropoda</taxon>
        <taxon>Hexapoda</taxon>
        <taxon>Insecta</taxon>
        <taxon>Pterygota</taxon>
        <taxon>Neoptera</taxon>
        <taxon>Endopterygota</taxon>
        <taxon>Lepidoptera</taxon>
        <taxon>Glossata</taxon>
        <taxon>Ditrysia</taxon>
        <taxon>Papilionoidea</taxon>
        <taxon>Nymphalidae</taxon>
        <taxon>Satyrinae</taxon>
        <taxon>Satyrini</taxon>
        <taxon>Mycalesina</taxon>
        <taxon>Bicyclus</taxon>
    </lineage>
</organism>
<keyword evidence="6" id="KW-0969">Cilium</keyword>
<keyword evidence="9" id="KW-1185">Reference proteome</keyword>
<dbReference type="InterPro" id="IPR003409">
    <property type="entry name" value="MORN"/>
</dbReference>
<reference evidence="10" key="1">
    <citation type="submission" date="2025-08" db="UniProtKB">
        <authorList>
            <consortium name="RefSeq"/>
        </authorList>
    </citation>
    <scope>IDENTIFICATION</scope>
</reference>
<keyword evidence="7" id="KW-0206">Cytoskeleton</keyword>
<dbReference type="SMART" id="SM00698">
    <property type="entry name" value="MORN"/>
    <property type="match status" value="9"/>
</dbReference>
<keyword evidence="5" id="KW-0282">Flagellum</keyword>
<evidence type="ECO:0000256" key="8">
    <source>
        <dbReference type="ARBA" id="ARBA00023273"/>
    </source>
</evidence>
<dbReference type="RefSeq" id="XP_052746259.1">
    <property type="nucleotide sequence ID" value="XM_052890299.1"/>
</dbReference>
<proteinExistence type="predicted"/>
<dbReference type="PANTHER" id="PTHR46613">
    <property type="entry name" value="RADIAL SPOKE HEAD 10 HOMOLOG B-RELATED"/>
    <property type="match status" value="1"/>
</dbReference>
<dbReference type="GeneID" id="112051111"/>
<gene>
    <name evidence="10" type="primary">LOC112051111</name>
</gene>
<dbReference type="Proteomes" id="UP001652582">
    <property type="component" value="Chromosome 3"/>
</dbReference>
<evidence type="ECO:0000256" key="5">
    <source>
        <dbReference type="ARBA" id="ARBA00022846"/>
    </source>
</evidence>
<evidence type="ECO:0000256" key="7">
    <source>
        <dbReference type="ARBA" id="ARBA00023212"/>
    </source>
</evidence>
<evidence type="ECO:0000313" key="9">
    <source>
        <dbReference type="Proteomes" id="UP001652582"/>
    </source>
</evidence>
<sequence>MFYIDSQRTLTRRDSSVIVTRIQNRKESEVPFATRATSTGRLISDSGTSLGCRPSGSVRKEIITYFFESMLDNIVESWEVIEQPKNEDINIDIGKTVSEITVTSKKKKTTAKPSKSRKSRSKIELNETNTLSDSMQICWWTGSDEKAIIRFRNGNIYEGNISMKCMHGEGRFQWADGTVYLGQFVENEIKGKGIIQWKDDTWYEGDFAGNLRHGRGLYVDSRKQCSYAGTWHYGTKHADGVIYFPGSSKNSYDGQWVYNVRHGFGSREYCQMSGYKGEWTQNVRCGKGLMIWANHDFYRGEWENGVMSGYGFYIWGAYYNNTMSLPSLCAYRGFWEKGKRHGYGLLNLGYGLGSYYKGEFKDNKKHGVGKFVTNNGLILQHKHLFVDDNVGVMTQEQNAEIAIDKYTQIVEPFAFDLCDSSVGLVYHVEQVIKNIDKKQETLKEIVKEFMEANKIPTLSFNDETQDNIISINFRDIIDFEVSSLIKALRCYEINLNNIYYQYSTICNKEEINFTPILIRLFLWQLYYDCNIHDKGLTLVEIDRAFHENTQWLSRSPHNPFEKIYFWQFQHSLIVVASKLYAKRKLPGKKPDTMLASAFRFFMEKDVLPGVGRKKGKLAEGYGSFVSLKGLYGLYHSLGEPCTIRTFLSAVRHAPHEIHQNKPELVNYGCNKLGRNVYIFGDEISYIDDDPMKSNRENFSRNHPLKLFNIGNMSTKSIINVFWRIFPQVCSGKNIMDLNVEMTFFEFFQALIECAEESIHIADEELKMQDKLL</sequence>
<comment type="subcellular location">
    <subcellularLocation>
        <location evidence="1">Cell projection</location>
        <location evidence="1">Cilium</location>
        <location evidence="1">Flagellum</location>
    </subcellularLocation>
    <subcellularLocation>
        <location evidence="2">Cytoplasm</location>
        <location evidence="2">Cytoskeleton</location>
        <location evidence="2">Cilium axoneme</location>
    </subcellularLocation>
</comment>
<dbReference type="Pfam" id="PF02493">
    <property type="entry name" value="MORN"/>
    <property type="match status" value="9"/>
</dbReference>
<name>A0ABM3M5G6_BICAN</name>
<evidence type="ECO:0000256" key="3">
    <source>
        <dbReference type="ARBA" id="ARBA00022490"/>
    </source>
</evidence>
<evidence type="ECO:0000313" key="10">
    <source>
        <dbReference type="RefSeq" id="XP_052746259.1"/>
    </source>
</evidence>
<accession>A0ABM3M5G6</accession>
<evidence type="ECO:0000256" key="2">
    <source>
        <dbReference type="ARBA" id="ARBA00004430"/>
    </source>
</evidence>
<evidence type="ECO:0000256" key="4">
    <source>
        <dbReference type="ARBA" id="ARBA00022737"/>
    </source>
</evidence>
<keyword evidence="4" id="KW-0677">Repeat</keyword>
<evidence type="ECO:0000256" key="6">
    <source>
        <dbReference type="ARBA" id="ARBA00023069"/>
    </source>
</evidence>